<evidence type="ECO:0000313" key="6">
    <source>
        <dbReference type="Proteomes" id="UP000004703"/>
    </source>
</evidence>
<evidence type="ECO:0000256" key="2">
    <source>
        <dbReference type="ARBA" id="ARBA00022679"/>
    </source>
</evidence>
<dbReference type="InterPro" id="IPR036249">
    <property type="entry name" value="Thioredoxin-like_sf"/>
</dbReference>
<dbReference type="PANTHER" id="PTHR44051">
    <property type="entry name" value="GLUTATHIONE S-TRANSFERASE-RELATED"/>
    <property type="match status" value="1"/>
</dbReference>
<organism evidence="5 6">
    <name type="scientific">Roseibium alexandrii (strain DSM 17067 / NCIMB 14079 / DFL-11)</name>
    <name type="common">Labrenzia alexandrii</name>
    <dbReference type="NCBI Taxonomy" id="244592"/>
    <lineage>
        <taxon>Bacteria</taxon>
        <taxon>Pseudomonadati</taxon>
        <taxon>Pseudomonadota</taxon>
        <taxon>Alphaproteobacteria</taxon>
        <taxon>Hyphomicrobiales</taxon>
        <taxon>Stappiaceae</taxon>
        <taxon>Roseibium</taxon>
    </lineage>
</organism>
<dbReference type="FunFam" id="3.40.30.10:FF:000039">
    <property type="entry name" value="Glutathione S-transferase domain"/>
    <property type="match status" value="1"/>
</dbReference>
<dbReference type="PANTHER" id="PTHR44051:SF19">
    <property type="entry name" value="DISULFIDE-BOND OXIDOREDUCTASE YFCG"/>
    <property type="match status" value="1"/>
</dbReference>
<dbReference type="Gene3D" id="1.20.1050.10">
    <property type="match status" value="1"/>
</dbReference>
<dbReference type="InterPro" id="IPR040079">
    <property type="entry name" value="Glutathione_S-Trfase"/>
</dbReference>
<dbReference type="PROSITE" id="PS50404">
    <property type="entry name" value="GST_NTER"/>
    <property type="match status" value="1"/>
</dbReference>
<dbReference type="EC" id="2.5.1.18" evidence="5"/>
<evidence type="ECO:0000259" key="4">
    <source>
        <dbReference type="PROSITE" id="PS50405"/>
    </source>
</evidence>
<sequence>MQDELCCNSNFEAIGSTRMTGHYPAATKSDIQFGRQLKMIKIHGRKTSANVQPVIWCLDELGVDYERLDVGGPFGGTDTPEFLGMNPLGLVPVLEEDGQAISEAVTILRYLMRRFGGHPSDPMAAAQIEKWADMSRQHIYVPLIPTIFIQMVRVTAEDRNGAAVAQAEAALKQAMAIFEANIKGPFFGGDALNLVDYQVGGLLYRYYELDFDRADLPQLKAYYDRLCERKAYQENIMIDFSAMKVPGA</sequence>
<name>A0A5E8GXT0_ROSAD</name>
<protein>
    <submittedName>
        <fullName evidence="5">Glutathione S-transferase</fullName>
        <ecNumber evidence="5">2.5.1.18</ecNumber>
    </submittedName>
</protein>
<comment type="caution">
    <text evidence="5">The sequence shown here is derived from an EMBL/GenBank/DDBJ whole genome shotgun (WGS) entry which is preliminary data.</text>
</comment>
<comment type="similarity">
    <text evidence="1">Belongs to the GST superfamily.</text>
</comment>
<reference evidence="5 6" key="1">
    <citation type="submission" date="2008-01" db="EMBL/GenBank/DDBJ databases">
        <authorList>
            <person name="Wagner-Dobler I."/>
            <person name="Ferriera S."/>
            <person name="Johnson J."/>
            <person name="Kravitz S."/>
            <person name="Beeson K."/>
            <person name="Sutton G."/>
            <person name="Rogers Y.-H."/>
            <person name="Friedman R."/>
            <person name="Frazier M."/>
            <person name="Venter J.C."/>
        </authorList>
    </citation>
    <scope>NUCLEOTIDE SEQUENCE [LARGE SCALE GENOMIC DNA]</scope>
    <source>
        <strain evidence="6">DSM 17067 / NCIMB 14079 / DFL-11</strain>
    </source>
</reference>
<feature type="domain" description="GST N-terminal" evidence="3">
    <location>
        <begin position="38"/>
        <end position="119"/>
    </location>
</feature>
<dbReference type="SFLD" id="SFLDG00358">
    <property type="entry name" value="Main_(cytGST)"/>
    <property type="match status" value="1"/>
</dbReference>
<feature type="domain" description="GST C-terminal" evidence="4">
    <location>
        <begin position="121"/>
        <end position="247"/>
    </location>
</feature>
<proteinExistence type="inferred from homology"/>
<dbReference type="PROSITE" id="PS50405">
    <property type="entry name" value="GST_CTER"/>
    <property type="match status" value="1"/>
</dbReference>
<dbReference type="Proteomes" id="UP000004703">
    <property type="component" value="Chromosome"/>
</dbReference>
<dbReference type="InterPro" id="IPR004045">
    <property type="entry name" value="Glutathione_S-Trfase_N"/>
</dbReference>
<dbReference type="InterPro" id="IPR004046">
    <property type="entry name" value="GST_C"/>
</dbReference>
<dbReference type="SFLD" id="SFLDG01150">
    <property type="entry name" value="Main.1:_Beta-like"/>
    <property type="match status" value="1"/>
</dbReference>
<gene>
    <name evidence="5" type="ORF">SADFL11_1866</name>
</gene>
<dbReference type="CDD" id="cd03047">
    <property type="entry name" value="GST_N_2"/>
    <property type="match status" value="1"/>
</dbReference>
<dbReference type="AlphaFoldDB" id="A0A5E8GXT0"/>
<reference evidence="5 6" key="2">
    <citation type="submission" date="2013-04" db="EMBL/GenBank/DDBJ databases">
        <authorList>
            <person name="Fiebig A."/>
            <person name="Pradella S."/>
            <person name="Wagner-Doebler I."/>
        </authorList>
    </citation>
    <scope>NUCLEOTIDE SEQUENCE [LARGE SCALE GENOMIC DNA]</scope>
    <source>
        <strain evidence="6">DSM 17067 / NCIMB 14079 / DFL-11</strain>
    </source>
</reference>
<dbReference type="SFLD" id="SFLDS00019">
    <property type="entry name" value="Glutathione_Transferase_(cytos"/>
    <property type="match status" value="1"/>
</dbReference>
<dbReference type="SUPFAM" id="SSF52833">
    <property type="entry name" value="Thioredoxin-like"/>
    <property type="match status" value="1"/>
</dbReference>
<accession>A0A5E8GXT0</accession>
<evidence type="ECO:0000313" key="5">
    <source>
        <dbReference type="EMBL" id="EEE44578.1"/>
    </source>
</evidence>
<keyword evidence="2 5" id="KW-0808">Transferase</keyword>
<evidence type="ECO:0000256" key="1">
    <source>
        <dbReference type="ARBA" id="ARBA00007409"/>
    </source>
</evidence>
<dbReference type="Gene3D" id="3.40.30.10">
    <property type="entry name" value="Glutaredoxin"/>
    <property type="match status" value="1"/>
</dbReference>
<dbReference type="GO" id="GO:0004364">
    <property type="term" value="F:glutathione transferase activity"/>
    <property type="evidence" value="ECO:0007669"/>
    <property type="project" value="UniProtKB-EC"/>
</dbReference>
<dbReference type="InterPro" id="IPR010987">
    <property type="entry name" value="Glutathione-S-Trfase_C-like"/>
</dbReference>
<dbReference type="Pfam" id="PF13417">
    <property type="entry name" value="GST_N_3"/>
    <property type="match status" value="1"/>
</dbReference>
<dbReference type="SUPFAM" id="SSF47616">
    <property type="entry name" value="GST C-terminal domain-like"/>
    <property type="match status" value="1"/>
</dbReference>
<dbReference type="InterPro" id="IPR036282">
    <property type="entry name" value="Glutathione-S-Trfase_C_sf"/>
</dbReference>
<dbReference type="Pfam" id="PF00043">
    <property type="entry name" value="GST_C"/>
    <property type="match status" value="1"/>
</dbReference>
<dbReference type="EMBL" id="ACCU02000004">
    <property type="protein sequence ID" value="EEE44578.1"/>
    <property type="molecule type" value="Genomic_DNA"/>
</dbReference>
<evidence type="ECO:0000259" key="3">
    <source>
        <dbReference type="PROSITE" id="PS50404"/>
    </source>
</evidence>